<dbReference type="Gene3D" id="1.20.1270.220">
    <property type="match status" value="1"/>
</dbReference>
<dbReference type="InterPro" id="IPR027353">
    <property type="entry name" value="NET_dom"/>
</dbReference>
<evidence type="ECO:0000259" key="1">
    <source>
        <dbReference type="Pfam" id="PF17035"/>
    </source>
</evidence>
<dbReference type="AlphaFoldDB" id="A0A6C0GZG5"/>
<sequence>MEIKNYNHNEKKELVKKIEKITTKNYYKQIFKIIKESGIKITQNNNGVFFNMNELSNETLKKIEDYLDSILEKNKNNIDIKYYNDVIMNTTTQSEGKNIIDYNNDSTND</sequence>
<reference evidence="2" key="1">
    <citation type="journal article" date="2020" name="Nature">
        <title>Giant virus diversity and host interactions through global metagenomics.</title>
        <authorList>
            <person name="Schulz F."/>
            <person name="Roux S."/>
            <person name="Paez-Espino D."/>
            <person name="Jungbluth S."/>
            <person name="Walsh D.A."/>
            <person name="Denef V.J."/>
            <person name="McMahon K.D."/>
            <person name="Konstantinidis K.T."/>
            <person name="Eloe-Fadrosh E.A."/>
            <person name="Kyrpides N.C."/>
            <person name="Woyke T."/>
        </authorList>
    </citation>
    <scope>NUCLEOTIDE SEQUENCE</scope>
    <source>
        <strain evidence="2">GVMAG-M-3300023179-4</strain>
    </source>
</reference>
<protein>
    <recommendedName>
        <fullName evidence="1">NET domain-containing protein</fullName>
    </recommendedName>
</protein>
<evidence type="ECO:0000313" key="2">
    <source>
        <dbReference type="EMBL" id="QHT73698.1"/>
    </source>
</evidence>
<organism evidence="2">
    <name type="scientific">viral metagenome</name>
    <dbReference type="NCBI Taxonomy" id="1070528"/>
    <lineage>
        <taxon>unclassified sequences</taxon>
        <taxon>metagenomes</taxon>
        <taxon>organismal metagenomes</taxon>
    </lineage>
</organism>
<accession>A0A6C0GZG5</accession>
<dbReference type="InterPro" id="IPR038336">
    <property type="entry name" value="NET_sf"/>
</dbReference>
<dbReference type="Pfam" id="PF17035">
    <property type="entry name" value="BET"/>
    <property type="match status" value="1"/>
</dbReference>
<dbReference type="EMBL" id="MN739831">
    <property type="protein sequence ID" value="QHT73698.1"/>
    <property type="molecule type" value="Genomic_DNA"/>
</dbReference>
<proteinExistence type="predicted"/>
<name>A0A6C0GZG5_9ZZZZ</name>
<feature type="domain" description="NET" evidence="1">
    <location>
        <begin position="6"/>
        <end position="68"/>
    </location>
</feature>